<evidence type="ECO:0000313" key="9">
    <source>
        <dbReference type="Proteomes" id="UP000216207"/>
    </source>
</evidence>
<protein>
    <submittedName>
        <fullName evidence="8">Glycoside hydrolase 43 family protein</fullName>
    </submittedName>
</protein>
<evidence type="ECO:0000256" key="4">
    <source>
        <dbReference type="PIRSR" id="PIRSR606710-1"/>
    </source>
</evidence>
<dbReference type="Proteomes" id="UP000216207">
    <property type="component" value="Unassembled WGS sequence"/>
</dbReference>
<feature type="active site" description="Proton donor" evidence="4">
    <location>
        <position position="188"/>
    </location>
</feature>
<dbReference type="CDD" id="cd18617">
    <property type="entry name" value="GH43_XynB-like"/>
    <property type="match status" value="1"/>
</dbReference>
<comment type="similarity">
    <text evidence="1 6">Belongs to the glycosyl hydrolase 43 family.</text>
</comment>
<accession>A0A268NTK8</accession>
<dbReference type="InterPro" id="IPR023296">
    <property type="entry name" value="Glyco_hydro_beta-prop_sf"/>
</dbReference>
<feature type="site" description="Important for catalytic activity, responsible for pKa modulation of the active site Glu and correct orientation of both the proton donor and substrate" evidence="5">
    <location>
        <position position="126"/>
    </location>
</feature>
<keyword evidence="2 6" id="KW-0378">Hydrolase</keyword>
<evidence type="ECO:0000256" key="3">
    <source>
        <dbReference type="ARBA" id="ARBA00023295"/>
    </source>
</evidence>
<dbReference type="InterPro" id="IPR013320">
    <property type="entry name" value="ConA-like_dom_sf"/>
</dbReference>
<gene>
    <name evidence="8" type="ORF">CHH72_21935</name>
</gene>
<dbReference type="AlphaFoldDB" id="A0A268NTK8"/>
<dbReference type="InterPro" id="IPR051795">
    <property type="entry name" value="Glycosyl_Hydrlase_43"/>
</dbReference>
<feature type="active site" description="Proton acceptor" evidence="4">
    <location>
        <position position="15"/>
    </location>
</feature>
<proteinExistence type="inferred from homology"/>
<comment type="caution">
    <text evidence="8">The sequence shown here is derived from an EMBL/GenBank/DDBJ whole genome shotgun (WGS) entry which is preliminary data.</text>
</comment>
<dbReference type="EMBL" id="NPCC01000052">
    <property type="protein sequence ID" value="PAE86738.1"/>
    <property type="molecule type" value="Genomic_DNA"/>
</dbReference>
<name>A0A268NTK8_SHOCL</name>
<evidence type="ECO:0000313" key="8">
    <source>
        <dbReference type="EMBL" id="PAE86738.1"/>
    </source>
</evidence>
<dbReference type="GO" id="GO:0004553">
    <property type="term" value="F:hydrolase activity, hydrolyzing O-glycosyl compounds"/>
    <property type="evidence" value="ECO:0007669"/>
    <property type="project" value="InterPro"/>
</dbReference>
<evidence type="ECO:0000256" key="1">
    <source>
        <dbReference type="ARBA" id="ARBA00009865"/>
    </source>
</evidence>
<dbReference type="RefSeq" id="WP_095327424.1">
    <property type="nucleotide sequence ID" value="NZ_NPCC01000052.1"/>
</dbReference>
<organism evidence="8 9">
    <name type="scientific">Shouchella clausii</name>
    <name type="common">Alkalihalobacillus clausii</name>
    <dbReference type="NCBI Taxonomy" id="79880"/>
    <lineage>
        <taxon>Bacteria</taxon>
        <taxon>Bacillati</taxon>
        <taxon>Bacillota</taxon>
        <taxon>Bacilli</taxon>
        <taxon>Bacillales</taxon>
        <taxon>Bacillaceae</taxon>
        <taxon>Shouchella</taxon>
    </lineage>
</organism>
<evidence type="ECO:0000259" key="7">
    <source>
        <dbReference type="Pfam" id="PF17851"/>
    </source>
</evidence>
<dbReference type="PANTHER" id="PTHR42812">
    <property type="entry name" value="BETA-XYLOSIDASE"/>
    <property type="match status" value="1"/>
</dbReference>
<dbReference type="Pfam" id="PF04616">
    <property type="entry name" value="Glyco_hydro_43"/>
    <property type="match status" value="1"/>
</dbReference>
<dbReference type="PANTHER" id="PTHR42812:SF12">
    <property type="entry name" value="BETA-XYLOSIDASE-RELATED"/>
    <property type="match status" value="1"/>
</dbReference>
<dbReference type="SUPFAM" id="SSF49899">
    <property type="entry name" value="Concanavalin A-like lectins/glucanases"/>
    <property type="match status" value="1"/>
</dbReference>
<reference evidence="8 9" key="1">
    <citation type="submission" date="2017-07" db="EMBL/GenBank/DDBJ databases">
        <title>Isolation and whole genome analysis of endospore-forming bacteria from heroin.</title>
        <authorList>
            <person name="Kalinowski J."/>
            <person name="Ahrens B."/>
            <person name="Al-Dilaimi A."/>
            <person name="Winkler A."/>
            <person name="Wibberg D."/>
            <person name="Schleenbecker U."/>
            <person name="Ruckert C."/>
            <person name="Wolfel R."/>
            <person name="Grass G."/>
        </authorList>
    </citation>
    <scope>NUCLEOTIDE SEQUENCE [LARGE SCALE GENOMIC DNA]</scope>
    <source>
        <strain evidence="8 9">7539</strain>
    </source>
</reference>
<dbReference type="InterPro" id="IPR041542">
    <property type="entry name" value="GH43_C2"/>
</dbReference>
<dbReference type="Gene3D" id="2.115.10.20">
    <property type="entry name" value="Glycosyl hydrolase domain, family 43"/>
    <property type="match status" value="1"/>
</dbReference>
<dbReference type="Gene3D" id="2.60.120.200">
    <property type="match status" value="1"/>
</dbReference>
<dbReference type="SUPFAM" id="SSF75005">
    <property type="entry name" value="Arabinanase/levansucrase/invertase"/>
    <property type="match status" value="1"/>
</dbReference>
<sequence length="523" mass="59267">MEPFNNPIIPGFYPDPSICRVNEDYYIVTSTFEYFPGVPIFQSKDLVNWKQIGHVLDRPEQLNLNGTPNSRGIYAPTIRYHNGLFYMITTFVESQHGARRNFFVTATDPAGPWSDPVWIKGAPGIDPSLFFDDDGRVYYTGNRVPPTGQTHAKHMEIWLQEIDPITGRLFGEPTGIWDGALKIAHAQEAPHLYKKGDYYYLFIAEGGTGFTHAVTVARSREIAGPYEANRRNPVLTHRHLGQDYPITNVGHADIVQTQDDEWWLVCLGSRPYGGMYRNMGRETFLAPMRWEDDWPVVCPETGKIEVEMPGPSLPRQKVNAVPVRDDFNAHKLGFQWNMIRTPRTPFYSLEARKGYLQLNVRPETLSDKANPSFIGRRQQHRSFTVRALMEFDPQQSGEAAGLALFYSQKNHYRFELIHSGQLFIRLVKMEDGVETVVGKSTAPIPATAIEWQVAADLQELSFSYRVPGGKWRMVANKQDGRLLSTDRAGGFVGTYIGMFATSNGQNSTTTAAFDWFEYKGEST</sequence>
<keyword evidence="3 6" id="KW-0326">Glycosidase</keyword>
<evidence type="ECO:0000256" key="2">
    <source>
        <dbReference type="ARBA" id="ARBA00022801"/>
    </source>
</evidence>
<evidence type="ECO:0000256" key="5">
    <source>
        <dbReference type="PIRSR" id="PIRSR606710-2"/>
    </source>
</evidence>
<dbReference type="InterPro" id="IPR006710">
    <property type="entry name" value="Glyco_hydro_43"/>
</dbReference>
<feature type="domain" description="Beta-xylosidase C-terminal Concanavalin A-like" evidence="7">
    <location>
        <begin position="324"/>
        <end position="519"/>
    </location>
</feature>
<dbReference type="GO" id="GO:0005975">
    <property type="term" value="P:carbohydrate metabolic process"/>
    <property type="evidence" value="ECO:0007669"/>
    <property type="project" value="InterPro"/>
</dbReference>
<dbReference type="Pfam" id="PF17851">
    <property type="entry name" value="GH43_C2"/>
    <property type="match status" value="1"/>
</dbReference>
<evidence type="ECO:0000256" key="6">
    <source>
        <dbReference type="RuleBase" id="RU361187"/>
    </source>
</evidence>